<reference evidence="1" key="1">
    <citation type="submission" date="2020-11" db="EMBL/GenBank/DDBJ databases">
        <authorList>
            <consortium name="DOE Joint Genome Institute"/>
            <person name="Ahrendt S."/>
            <person name="Riley R."/>
            <person name="Andreopoulos W."/>
            <person name="LaButti K."/>
            <person name="Pangilinan J."/>
            <person name="Ruiz-duenas F.J."/>
            <person name="Barrasa J.M."/>
            <person name="Sanchez-Garcia M."/>
            <person name="Camarero S."/>
            <person name="Miyauchi S."/>
            <person name="Serrano A."/>
            <person name="Linde D."/>
            <person name="Babiker R."/>
            <person name="Drula E."/>
            <person name="Ayuso-Fernandez I."/>
            <person name="Pacheco R."/>
            <person name="Padilla G."/>
            <person name="Ferreira P."/>
            <person name="Barriuso J."/>
            <person name="Kellner H."/>
            <person name="Castanera R."/>
            <person name="Alfaro M."/>
            <person name="Ramirez L."/>
            <person name="Pisabarro A.G."/>
            <person name="Kuo A."/>
            <person name="Tritt A."/>
            <person name="Lipzen A."/>
            <person name="He G."/>
            <person name="Yan M."/>
            <person name="Ng V."/>
            <person name="Cullen D."/>
            <person name="Martin F."/>
            <person name="Rosso M.-N."/>
            <person name="Henrissat B."/>
            <person name="Hibbett D."/>
            <person name="Martinez A.T."/>
            <person name="Grigoriev I.V."/>
        </authorList>
    </citation>
    <scope>NUCLEOTIDE SEQUENCE</scope>
    <source>
        <strain evidence="1">AH 44721</strain>
    </source>
</reference>
<accession>A0A9P5N7R0</accession>
<comment type="caution">
    <text evidence="1">The sequence shown here is derived from an EMBL/GenBank/DDBJ whole genome shotgun (WGS) entry which is preliminary data.</text>
</comment>
<protein>
    <submittedName>
        <fullName evidence="1">Uncharacterized protein</fullName>
    </submittedName>
</protein>
<gene>
    <name evidence="1" type="ORF">CPB84DRAFT_1799908</name>
</gene>
<evidence type="ECO:0000313" key="2">
    <source>
        <dbReference type="Proteomes" id="UP000724874"/>
    </source>
</evidence>
<keyword evidence="2" id="KW-1185">Reference proteome</keyword>
<name>A0A9P5N7R0_GYMJU</name>
<evidence type="ECO:0000313" key="1">
    <source>
        <dbReference type="EMBL" id="KAF8872138.1"/>
    </source>
</evidence>
<proteinExistence type="predicted"/>
<dbReference type="OrthoDB" id="2497682at2759"/>
<dbReference type="EMBL" id="JADNYJ010000277">
    <property type="protein sequence ID" value="KAF8872138.1"/>
    <property type="molecule type" value="Genomic_DNA"/>
</dbReference>
<organism evidence="1 2">
    <name type="scientific">Gymnopilus junonius</name>
    <name type="common">Spectacular rustgill mushroom</name>
    <name type="synonym">Gymnopilus spectabilis subsp. junonius</name>
    <dbReference type="NCBI Taxonomy" id="109634"/>
    <lineage>
        <taxon>Eukaryota</taxon>
        <taxon>Fungi</taxon>
        <taxon>Dikarya</taxon>
        <taxon>Basidiomycota</taxon>
        <taxon>Agaricomycotina</taxon>
        <taxon>Agaricomycetes</taxon>
        <taxon>Agaricomycetidae</taxon>
        <taxon>Agaricales</taxon>
        <taxon>Agaricineae</taxon>
        <taxon>Hymenogastraceae</taxon>
        <taxon>Gymnopilus</taxon>
    </lineage>
</organism>
<sequence length="259" mass="27727">MLGLSLSLDSRPMHLALHAIALLGLSSLALSAVATPVPLPLPLMTADYTLRLVSANRSTSLITPRRIYTLSAMPTIYSSKRSRQPGSPNSARSLDPLEDLARYSDAASQNAGTLNNLAANSANIDNDDLDFQQEYTSRLSDFNANVQGFHEALAKATSDKGLAYYDKQNDLEKLLKEIVNAHKDVLSAIDIAVENIPGLGPILGPVIYQTKCLIDLILDVTEDLSDAIINALGPLLQGILGKATADVCRFGVEILGLCV</sequence>
<dbReference type="Proteomes" id="UP000724874">
    <property type="component" value="Unassembled WGS sequence"/>
</dbReference>
<dbReference type="AlphaFoldDB" id="A0A9P5N7R0"/>